<dbReference type="EMBL" id="GEGO01007687">
    <property type="protein sequence ID" value="JAR87717.1"/>
    <property type="molecule type" value="Transcribed_RNA"/>
</dbReference>
<feature type="non-terminal residue" evidence="1">
    <location>
        <position position="1"/>
    </location>
</feature>
<organism evidence="1">
    <name type="scientific">Ixodes ricinus</name>
    <name type="common">Common tick</name>
    <name type="synonym">Acarus ricinus</name>
    <dbReference type="NCBI Taxonomy" id="34613"/>
    <lineage>
        <taxon>Eukaryota</taxon>
        <taxon>Metazoa</taxon>
        <taxon>Ecdysozoa</taxon>
        <taxon>Arthropoda</taxon>
        <taxon>Chelicerata</taxon>
        <taxon>Arachnida</taxon>
        <taxon>Acari</taxon>
        <taxon>Parasitiformes</taxon>
        <taxon>Ixodida</taxon>
        <taxon>Ixodoidea</taxon>
        <taxon>Ixodidae</taxon>
        <taxon>Ixodinae</taxon>
        <taxon>Ixodes</taxon>
    </lineage>
</organism>
<evidence type="ECO:0000313" key="1">
    <source>
        <dbReference type="EMBL" id="JAR87717.1"/>
    </source>
</evidence>
<accession>A0A147BAC2</accession>
<proteinExistence type="predicted"/>
<name>A0A147BAC2_IXORI</name>
<sequence>AKKSNSTKSKRPQSRTVRVACRCIKCSMACVLTVVNIFNIPYLPVYRSCFTGTFYRPVTSGSLRDYQAG</sequence>
<reference evidence="1" key="1">
    <citation type="journal article" date="2018" name="PLoS Negl. Trop. Dis.">
        <title>Sialome diversity of ticks revealed by RNAseq of single tick salivary glands.</title>
        <authorList>
            <person name="Perner J."/>
            <person name="Kropackova S."/>
            <person name="Kopacek P."/>
            <person name="Ribeiro J.M."/>
        </authorList>
    </citation>
    <scope>NUCLEOTIDE SEQUENCE</scope>
    <source>
        <strain evidence="1">Siblings of single egg batch collected in Ceske Budejovice</strain>
        <tissue evidence="1">Salivary glands</tissue>
    </source>
</reference>
<protein>
    <submittedName>
        <fullName evidence="1">Uncharacterized protein</fullName>
    </submittedName>
</protein>
<dbReference type="AlphaFoldDB" id="A0A147BAC2"/>